<keyword evidence="2" id="KW-0472">Membrane</keyword>
<name>A0A811ND54_9POAL</name>
<dbReference type="AlphaFoldDB" id="A0A811ND54"/>
<evidence type="ECO:0000313" key="5">
    <source>
        <dbReference type="Proteomes" id="UP000604825"/>
    </source>
</evidence>
<organism evidence="4 5">
    <name type="scientific">Miscanthus lutarioriparius</name>
    <dbReference type="NCBI Taxonomy" id="422564"/>
    <lineage>
        <taxon>Eukaryota</taxon>
        <taxon>Viridiplantae</taxon>
        <taxon>Streptophyta</taxon>
        <taxon>Embryophyta</taxon>
        <taxon>Tracheophyta</taxon>
        <taxon>Spermatophyta</taxon>
        <taxon>Magnoliopsida</taxon>
        <taxon>Liliopsida</taxon>
        <taxon>Poales</taxon>
        <taxon>Poaceae</taxon>
        <taxon>PACMAD clade</taxon>
        <taxon>Panicoideae</taxon>
        <taxon>Andropogonodae</taxon>
        <taxon>Andropogoneae</taxon>
        <taxon>Saccharinae</taxon>
        <taxon>Miscanthus</taxon>
    </lineage>
</organism>
<keyword evidence="2" id="KW-1133">Transmembrane helix</keyword>
<accession>A0A811ND54</accession>
<dbReference type="EMBL" id="CAJGYO010000003">
    <property type="protein sequence ID" value="CAD6220120.1"/>
    <property type="molecule type" value="Genomic_DNA"/>
</dbReference>
<proteinExistence type="predicted"/>
<gene>
    <name evidence="3" type="ORF">NCGR_LOCUS13693</name>
    <name evidence="4" type="ORF">NCGR_LOCUS13709</name>
</gene>
<keyword evidence="1" id="KW-0175">Coiled coil</keyword>
<keyword evidence="2" id="KW-0812">Transmembrane</keyword>
<sequence>MNSVFCWMKQHVKNAKLVKEKEEARAFVKELEAKALAKELEAKELQAKLQLVALFSKGSKACCGSMILLAVFLALLVAMFSKGAEPLKLQLL</sequence>
<dbReference type="Proteomes" id="UP000604825">
    <property type="component" value="Unassembled WGS sequence"/>
</dbReference>
<comment type="caution">
    <text evidence="4">The sequence shown here is derived from an EMBL/GenBank/DDBJ whole genome shotgun (WGS) entry which is preliminary data.</text>
</comment>
<evidence type="ECO:0000256" key="1">
    <source>
        <dbReference type="SAM" id="Coils"/>
    </source>
</evidence>
<evidence type="ECO:0000313" key="4">
    <source>
        <dbReference type="EMBL" id="CAD6220137.1"/>
    </source>
</evidence>
<protein>
    <submittedName>
        <fullName evidence="4">Uncharacterized protein</fullName>
    </submittedName>
</protein>
<reference evidence="4" key="1">
    <citation type="submission" date="2020-10" db="EMBL/GenBank/DDBJ databases">
        <authorList>
            <person name="Han B."/>
            <person name="Lu T."/>
            <person name="Zhao Q."/>
            <person name="Huang X."/>
            <person name="Zhao Y."/>
        </authorList>
    </citation>
    <scope>NUCLEOTIDE SEQUENCE</scope>
</reference>
<evidence type="ECO:0000313" key="3">
    <source>
        <dbReference type="EMBL" id="CAD6220120.1"/>
    </source>
</evidence>
<evidence type="ECO:0000256" key="2">
    <source>
        <dbReference type="SAM" id="Phobius"/>
    </source>
</evidence>
<keyword evidence="5" id="KW-1185">Reference proteome</keyword>
<feature type="transmembrane region" description="Helical" evidence="2">
    <location>
        <begin position="61"/>
        <end position="81"/>
    </location>
</feature>
<feature type="coiled-coil region" evidence="1">
    <location>
        <begin position="14"/>
        <end position="48"/>
    </location>
</feature>
<dbReference type="EMBL" id="CAJGYO010000003">
    <property type="protein sequence ID" value="CAD6220137.1"/>
    <property type="molecule type" value="Genomic_DNA"/>
</dbReference>